<feature type="region of interest" description="Disordered" evidence="1">
    <location>
        <begin position="48"/>
        <end position="143"/>
    </location>
</feature>
<keyword evidence="4" id="KW-1185">Reference proteome</keyword>
<name>A0A5S4GYI3_9ACTN</name>
<dbReference type="AlphaFoldDB" id="A0A5S4GYI3"/>
<feature type="compositionally biased region" description="Low complexity" evidence="1">
    <location>
        <begin position="48"/>
        <end position="60"/>
    </location>
</feature>
<keyword evidence="2" id="KW-0812">Transmembrane</keyword>
<reference evidence="3 4" key="1">
    <citation type="submission" date="2019-05" db="EMBL/GenBank/DDBJ databases">
        <title>Draft genome sequence of Nonomuraea zeae DSM 100528.</title>
        <authorList>
            <person name="Saricaoglu S."/>
            <person name="Isik K."/>
        </authorList>
    </citation>
    <scope>NUCLEOTIDE SEQUENCE [LARGE SCALE GENOMIC DNA]</scope>
    <source>
        <strain evidence="3 4">DSM 100528</strain>
    </source>
</reference>
<dbReference type="OrthoDB" id="3543654at2"/>
<feature type="compositionally biased region" description="Basic and acidic residues" evidence="1">
    <location>
        <begin position="77"/>
        <end position="104"/>
    </location>
</feature>
<feature type="compositionally biased region" description="Acidic residues" evidence="1">
    <location>
        <begin position="64"/>
        <end position="76"/>
    </location>
</feature>
<gene>
    <name evidence="3" type="ORF">ETD85_06390</name>
</gene>
<dbReference type="PROSITE" id="PS51257">
    <property type="entry name" value="PROKAR_LIPOPROTEIN"/>
    <property type="match status" value="1"/>
</dbReference>
<feature type="compositionally biased region" description="Low complexity" evidence="1">
    <location>
        <begin position="113"/>
        <end position="129"/>
    </location>
</feature>
<keyword evidence="2" id="KW-0472">Membrane</keyword>
<comment type="caution">
    <text evidence="3">The sequence shown here is derived from an EMBL/GenBank/DDBJ whole genome shotgun (WGS) entry which is preliminary data.</text>
</comment>
<dbReference type="EMBL" id="VCKX01000013">
    <property type="protein sequence ID" value="TMR37859.1"/>
    <property type="molecule type" value="Genomic_DNA"/>
</dbReference>
<protein>
    <submittedName>
        <fullName evidence="3">Uncharacterized protein</fullName>
    </submittedName>
</protein>
<sequence length="157" mass="16812">MPSKSKSGNQGGAWGCLALIAFVVVGCNALFVGNDQEPAAVASAPPITSHTISWTPSWTPTPEPVEDIEDLDEDGIEDRYDDDKDGDGVIKSRDRDDRDPDMGRRSPKRTPKPKAVAEPEPAPLARARPGGFCGSPGAVGVASNGRTYICRDGHWRR</sequence>
<evidence type="ECO:0000256" key="1">
    <source>
        <dbReference type="SAM" id="MobiDB-lite"/>
    </source>
</evidence>
<keyword evidence="2" id="KW-1133">Transmembrane helix</keyword>
<accession>A0A5S4GYI3</accession>
<evidence type="ECO:0000313" key="3">
    <source>
        <dbReference type="EMBL" id="TMR37859.1"/>
    </source>
</evidence>
<proteinExistence type="predicted"/>
<evidence type="ECO:0000313" key="4">
    <source>
        <dbReference type="Proteomes" id="UP000306628"/>
    </source>
</evidence>
<dbReference type="RefSeq" id="WP_138688667.1">
    <property type="nucleotide sequence ID" value="NZ_JBHSAZ010000013.1"/>
</dbReference>
<dbReference type="Proteomes" id="UP000306628">
    <property type="component" value="Unassembled WGS sequence"/>
</dbReference>
<feature type="transmembrane region" description="Helical" evidence="2">
    <location>
        <begin position="12"/>
        <end position="33"/>
    </location>
</feature>
<evidence type="ECO:0000256" key="2">
    <source>
        <dbReference type="SAM" id="Phobius"/>
    </source>
</evidence>
<organism evidence="3 4">
    <name type="scientific">Nonomuraea zeae</name>
    <dbReference type="NCBI Taxonomy" id="1642303"/>
    <lineage>
        <taxon>Bacteria</taxon>
        <taxon>Bacillati</taxon>
        <taxon>Actinomycetota</taxon>
        <taxon>Actinomycetes</taxon>
        <taxon>Streptosporangiales</taxon>
        <taxon>Streptosporangiaceae</taxon>
        <taxon>Nonomuraea</taxon>
    </lineage>
</organism>